<dbReference type="CDD" id="cd06171">
    <property type="entry name" value="Sigma70_r4"/>
    <property type="match status" value="1"/>
</dbReference>
<dbReference type="NCBIfam" id="TIGR02937">
    <property type="entry name" value="sigma70-ECF"/>
    <property type="match status" value="1"/>
</dbReference>
<dbReference type="AlphaFoldDB" id="A0A9D1J8Y0"/>
<dbReference type="InterPro" id="IPR013325">
    <property type="entry name" value="RNA_pol_sigma_r2"/>
</dbReference>
<dbReference type="Gene3D" id="1.10.1740.10">
    <property type="match status" value="1"/>
</dbReference>
<dbReference type="Pfam" id="PF04542">
    <property type="entry name" value="Sigma70_r2"/>
    <property type="match status" value="1"/>
</dbReference>
<evidence type="ECO:0000256" key="4">
    <source>
        <dbReference type="ARBA" id="ARBA00023163"/>
    </source>
</evidence>
<organism evidence="7 8">
    <name type="scientific">Candidatus Coproplasma avicola</name>
    <dbReference type="NCBI Taxonomy" id="2840744"/>
    <lineage>
        <taxon>Bacteria</taxon>
        <taxon>Bacillati</taxon>
        <taxon>Bacillota</taxon>
        <taxon>Clostridia</taxon>
        <taxon>Eubacteriales</taxon>
        <taxon>Candidatus Coproplasma</taxon>
    </lineage>
</organism>
<dbReference type="InterPro" id="IPR036388">
    <property type="entry name" value="WH-like_DNA-bd_sf"/>
</dbReference>
<dbReference type="Gene3D" id="1.10.10.10">
    <property type="entry name" value="Winged helix-like DNA-binding domain superfamily/Winged helix DNA-binding domain"/>
    <property type="match status" value="1"/>
</dbReference>
<dbReference type="InterPro" id="IPR039425">
    <property type="entry name" value="RNA_pol_sigma-70-like"/>
</dbReference>
<dbReference type="GO" id="GO:0006352">
    <property type="term" value="P:DNA-templated transcription initiation"/>
    <property type="evidence" value="ECO:0007669"/>
    <property type="project" value="InterPro"/>
</dbReference>
<evidence type="ECO:0000313" key="7">
    <source>
        <dbReference type="EMBL" id="HIR67144.1"/>
    </source>
</evidence>
<feature type="domain" description="RNA polymerase sigma factor 70 region 4 type 2" evidence="6">
    <location>
        <begin position="104"/>
        <end position="155"/>
    </location>
</feature>
<evidence type="ECO:0000256" key="1">
    <source>
        <dbReference type="ARBA" id="ARBA00010641"/>
    </source>
</evidence>
<comment type="similarity">
    <text evidence="1">Belongs to the sigma-70 factor family. ECF subfamily.</text>
</comment>
<dbReference type="SUPFAM" id="SSF88659">
    <property type="entry name" value="Sigma3 and sigma4 domains of RNA polymerase sigma factors"/>
    <property type="match status" value="1"/>
</dbReference>
<protein>
    <submittedName>
        <fullName evidence="7">RNA polymerase sigma factor</fullName>
    </submittedName>
</protein>
<comment type="caution">
    <text evidence="7">The sequence shown here is derived from an EMBL/GenBank/DDBJ whole genome shotgun (WGS) entry which is preliminary data.</text>
</comment>
<proteinExistence type="inferred from homology"/>
<dbReference type="SUPFAM" id="SSF88946">
    <property type="entry name" value="Sigma2 domain of RNA polymerase sigma factors"/>
    <property type="match status" value="1"/>
</dbReference>
<keyword evidence="2" id="KW-0805">Transcription regulation</keyword>
<evidence type="ECO:0000256" key="3">
    <source>
        <dbReference type="ARBA" id="ARBA00023082"/>
    </source>
</evidence>
<dbReference type="InterPro" id="IPR007627">
    <property type="entry name" value="RNA_pol_sigma70_r2"/>
</dbReference>
<dbReference type="EMBL" id="DVHK01000079">
    <property type="protein sequence ID" value="HIR67144.1"/>
    <property type="molecule type" value="Genomic_DNA"/>
</dbReference>
<feature type="domain" description="RNA polymerase sigma-70 region 2" evidence="5">
    <location>
        <begin position="17"/>
        <end position="85"/>
    </location>
</feature>
<evidence type="ECO:0000313" key="8">
    <source>
        <dbReference type="Proteomes" id="UP000823913"/>
    </source>
</evidence>
<dbReference type="PANTHER" id="PTHR43133">
    <property type="entry name" value="RNA POLYMERASE ECF-TYPE SIGMA FACTO"/>
    <property type="match status" value="1"/>
</dbReference>
<evidence type="ECO:0000259" key="5">
    <source>
        <dbReference type="Pfam" id="PF04542"/>
    </source>
</evidence>
<dbReference type="InterPro" id="IPR013324">
    <property type="entry name" value="RNA_pol_sigma_r3/r4-like"/>
</dbReference>
<dbReference type="PANTHER" id="PTHR43133:SF60">
    <property type="entry name" value="RNA POLYMERASE SIGMA FACTOR SIGV"/>
    <property type="match status" value="1"/>
</dbReference>
<keyword evidence="3" id="KW-0731">Sigma factor</keyword>
<dbReference type="GO" id="GO:0003677">
    <property type="term" value="F:DNA binding"/>
    <property type="evidence" value="ECO:0007669"/>
    <property type="project" value="InterPro"/>
</dbReference>
<evidence type="ECO:0000256" key="2">
    <source>
        <dbReference type="ARBA" id="ARBA00023015"/>
    </source>
</evidence>
<keyword evidence="4" id="KW-0804">Transcription</keyword>
<gene>
    <name evidence="7" type="ORF">IAB94_03730</name>
</gene>
<evidence type="ECO:0000259" key="6">
    <source>
        <dbReference type="Pfam" id="PF08281"/>
    </source>
</evidence>
<sequence>MDDWNKLSDRENFARIISAYADTVFRVSYQYVCNRQDAEDIVQEVFISLVERMRLCPFSDDEHLKAWLIRVAINKSINAAKRGARRRTVGIDNLPLSRRGEETQLDEELARLSADDRQVIYLHYYEGYSAKEIAQFMQINENAVHKRLSRARAKLKKFLEED</sequence>
<reference evidence="7" key="2">
    <citation type="journal article" date="2021" name="PeerJ">
        <title>Extensive microbial diversity within the chicken gut microbiome revealed by metagenomics and culture.</title>
        <authorList>
            <person name="Gilroy R."/>
            <person name="Ravi A."/>
            <person name="Getino M."/>
            <person name="Pursley I."/>
            <person name="Horton D.L."/>
            <person name="Alikhan N.F."/>
            <person name="Baker D."/>
            <person name="Gharbi K."/>
            <person name="Hall N."/>
            <person name="Watson M."/>
            <person name="Adriaenssens E.M."/>
            <person name="Foster-Nyarko E."/>
            <person name="Jarju S."/>
            <person name="Secka A."/>
            <person name="Antonio M."/>
            <person name="Oren A."/>
            <person name="Chaudhuri R.R."/>
            <person name="La Ragione R."/>
            <person name="Hildebrand F."/>
            <person name="Pallen M.J."/>
        </authorList>
    </citation>
    <scope>NUCLEOTIDE SEQUENCE</scope>
    <source>
        <strain evidence="7">ChiW16-3235</strain>
    </source>
</reference>
<dbReference type="InterPro" id="IPR013249">
    <property type="entry name" value="RNA_pol_sigma70_r4_t2"/>
</dbReference>
<accession>A0A9D1J8Y0</accession>
<name>A0A9D1J8Y0_9FIRM</name>
<dbReference type="InterPro" id="IPR014284">
    <property type="entry name" value="RNA_pol_sigma-70_dom"/>
</dbReference>
<dbReference type="Proteomes" id="UP000823913">
    <property type="component" value="Unassembled WGS sequence"/>
</dbReference>
<dbReference type="Pfam" id="PF08281">
    <property type="entry name" value="Sigma70_r4_2"/>
    <property type="match status" value="1"/>
</dbReference>
<reference evidence="7" key="1">
    <citation type="submission" date="2020-10" db="EMBL/GenBank/DDBJ databases">
        <authorList>
            <person name="Gilroy R."/>
        </authorList>
    </citation>
    <scope>NUCLEOTIDE SEQUENCE</scope>
    <source>
        <strain evidence="7">ChiW16-3235</strain>
    </source>
</reference>
<dbReference type="GO" id="GO:0016987">
    <property type="term" value="F:sigma factor activity"/>
    <property type="evidence" value="ECO:0007669"/>
    <property type="project" value="UniProtKB-KW"/>
</dbReference>